<evidence type="ECO:0000256" key="5">
    <source>
        <dbReference type="ARBA" id="ARBA00022807"/>
    </source>
</evidence>
<dbReference type="SUPFAM" id="SSF54001">
    <property type="entry name" value="Cysteine proteinases"/>
    <property type="match status" value="2"/>
</dbReference>
<evidence type="ECO:0000256" key="7">
    <source>
        <dbReference type="ARBA" id="ARBA00023157"/>
    </source>
</evidence>
<evidence type="ECO:0000256" key="1">
    <source>
        <dbReference type="ARBA" id="ARBA00008455"/>
    </source>
</evidence>
<dbReference type="Proteomes" id="UP001367676">
    <property type="component" value="Unassembled WGS sequence"/>
</dbReference>
<protein>
    <recommendedName>
        <fullName evidence="9">Peptidase C1A papain C-terminal domain-containing protein</fullName>
    </recommendedName>
</protein>
<keyword evidence="5" id="KW-0788">Thiol protease</keyword>
<keyword evidence="3 8" id="KW-0732">Signal</keyword>
<proteinExistence type="inferred from homology"/>
<accession>A0AAN9XXY1</accession>
<feature type="domain" description="Peptidase C1A papain C-terminal" evidence="9">
    <location>
        <begin position="473"/>
        <end position="713"/>
    </location>
</feature>
<name>A0AAN9XXY1_9HEMI</name>
<evidence type="ECO:0000313" key="10">
    <source>
        <dbReference type="EMBL" id="KAK7574031.1"/>
    </source>
</evidence>
<dbReference type="AlphaFoldDB" id="A0AAN9XXY1"/>
<dbReference type="Pfam" id="PF00112">
    <property type="entry name" value="Peptidase_C1"/>
    <property type="match status" value="2"/>
</dbReference>
<dbReference type="CDD" id="cd02620">
    <property type="entry name" value="Peptidase_C1A_CathepsinB"/>
    <property type="match status" value="1"/>
</dbReference>
<dbReference type="InterPro" id="IPR013128">
    <property type="entry name" value="Peptidase_C1A"/>
</dbReference>
<dbReference type="Gene3D" id="3.90.70.10">
    <property type="entry name" value="Cysteine proteinases"/>
    <property type="match status" value="2"/>
</dbReference>
<feature type="chain" id="PRO_5042879579" description="Peptidase C1A papain C-terminal domain-containing protein" evidence="8">
    <location>
        <begin position="28"/>
        <end position="725"/>
    </location>
</feature>
<dbReference type="FunFam" id="3.90.70.10:FF:000031">
    <property type="entry name" value="Cathepsin B"/>
    <property type="match status" value="2"/>
</dbReference>
<dbReference type="EMBL" id="JBBCAQ010000037">
    <property type="protein sequence ID" value="KAK7574031.1"/>
    <property type="molecule type" value="Genomic_DNA"/>
</dbReference>
<keyword evidence="11" id="KW-1185">Reference proteome</keyword>
<organism evidence="10 11">
    <name type="scientific">Parthenolecanium corni</name>
    <dbReference type="NCBI Taxonomy" id="536013"/>
    <lineage>
        <taxon>Eukaryota</taxon>
        <taxon>Metazoa</taxon>
        <taxon>Ecdysozoa</taxon>
        <taxon>Arthropoda</taxon>
        <taxon>Hexapoda</taxon>
        <taxon>Insecta</taxon>
        <taxon>Pterygota</taxon>
        <taxon>Neoptera</taxon>
        <taxon>Paraneoptera</taxon>
        <taxon>Hemiptera</taxon>
        <taxon>Sternorrhyncha</taxon>
        <taxon>Coccoidea</taxon>
        <taxon>Coccidae</taxon>
        <taxon>Parthenolecanium</taxon>
    </lineage>
</organism>
<gene>
    <name evidence="10" type="ORF">V9T40_011222</name>
</gene>
<dbReference type="SMART" id="SM00645">
    <property type="entry name" value="Pept_C1"/>
    <property type="match status" value="2"/>
</dbReference>
<dbReference type="InterPro" id="IPR000668">
    <property type="entry name" value="Peptidase_C1A_C"/>
</dbReference>
<keyword evidence="2" id="KW-0645">Protease</keyword>
<evidence type="ECO:0000256" key="4">
    <source>
        <dbReference type="ARBA" id="ARBA00022801"/>
    </source>
</evidence>
<evidence type="ECO:0000256" key="8">
    <source>
        <dbReference type="SAM" id="SignalP"/>
    </source>
</evidence>
<evidence type="ECO:0000256" key="3">
    <source>
        <dbReference type="ARBA" id="ARBA00022729"/>
    </source>
</evidence>
<dbReference type="Pfam" id="PF08127">
    <property type="entry name" value="Propeptide_C1"/>
    <property type="match status" value="2"/>
</dbReference>
<reference evidence="10 11" key="1">
    <citation type="submission" date="2024-03" db="EMBL/GenBank/DDBJ databases">
        <title>Adaptation during the transition from Ophiocordyceps entomopathogen to insect associate is accompanied by gene loss and intensified selection.</title>
        <authorList>
            <person name="Ward C.M."/>
            <person name="Onetto C.A."/>
            <person name="Borneman A.R."/>
        </authorList>
    </citation>
    <scope>NUCLEOTIDE SEQUENCE [LARGE SCALE GENOMIC DNA]</scope>
    <source>
        <strain evidence="10">AWRI1</strain>
        <tissue evidence="10">Single Adult Female</tissue>
    </source>
</reference>
<keyword evidence="7" id="KW-1015">Disulfide bond</keyword>
<evidence type="ECO:0000313" key="11">
    <source>
        <dbReference type="Proteomes" id="UP001367676"/>
    </source>
</evidence>
<dbReference type="GO" id="GO:0004197">
    <property type="term" value="F:cysteine-type endopeptidase activity"/>
    <property type="evidence" value="ECO:0007669"/>
    <property type="project" value="InterPro"/>
</dbReference>
<evidence type="ECO:0000256" key="2">
    <source>
        <dbReference type="ARBA" id="ARBA00022670"/>
    </source>
</evidence>
<feature type="domain" description="Peptidase C1A papain C-terminal" evidence="9">
    <location>
        <begin position="106"/>
        <end position="352"/>
    </location>
</feature>
<sequence length="725" mass="81941">MPTNEIMGLIYWFRISTLLIIVQCTFSAENSHQLSKEYLQGIINHVNSAGAHWEAGHNFEEIDHEMVQMLLGTEHTNSQVEDLPFFEHLYEHASNERPSFAGHSDGKNEFDGLKEWNHCPSVRKIRNQGKCAGDWASTPVAAISDRICLATNGTNKIELSSHYAISCCKTCGWGCRKGFPQMVYQQFVTKGFVTGGDYKSKQGCQPYEIKPCKGSFKKCFLQNDYPTPKCKPYCYNSHYKKKYSQDIYKGKEALRIGCPGCAGNELAKHGPLTATMKVYEDFLTYKKGVYHHITGKPLGYLTVKLVGFNDTAKPWHWIATNSWGRKWGDNGVFRIQKYSGECLIDGSIRGVVIKNDDHSEKLTEAFNVQSMGLFLRISILFIIVQCTFSAEDSQRLSKDYLDDIINHVNAAGAHWEAGHNFEEIDHEMIQQLVGTEPTNSHSEDLKYVEHLYDHPKDVRLLPPSMGLNSFDGLKEWTNKCPSVGKIRNQGRCASDWAATPVAVISDRICISSNGTEKVELSSHEPISCCKTCGWGCRKGFPQMVYKQFVTKGLVTGGDYNSKQGCQPYEIKPCKGNLKKCFMKNNYPTPKCKPYCYNSNYKKKYSEDKHKGVEAFRLICPCCSVLEIAKHGPATATMRVYEDFLTYKKGVYHHVTGKPLGYLTVKLVGFNDTAKPNYWIATNSWGTKWGDKGVFKIQRFTDECQIEGSIRTARINKEDSSEESSE</sequence>
<keyword evidence="6" id="KW-0865">Zymogen</keyword>
<evidence type="ECO:0000256" key="6">
    <source>
        <dbReference type="ARBA" id="ARBA00023145"/>
    </source>
</evidence>
<dbReference type="PANTHER" id="PTHR12411">
    <property type="entry name" value="CYSTEINE PROTEASE FAMILY C1-RELATED"/>
    <property type="match status" value="1"/>
</dbReference>
<comment type="caution">
    <text evidence="10">The sequence shown here is derived from an EMBL/GenBank/DDBJ whole genome shotgun (WGS) entry which is preliminary data.</text>
</comment>
<dbReference type="InterPro" id="IPR038765">
    <property type="entry name" value="Papain-like_cys_pep_sf"/>
</dbReference>
<keyword evidence="4" id="KW-0378">Hydrolase</keyword>
<dbReference type="GO" id="GO:0006508">
    <property type="term" value="P:proteolysis"/>
    <property type="evidence" value="ECO:0007669"/>
    <property type="project" value="UniProtKB-KW"/>
</dbReference>
<comment type="similarity">
    <text evidence="1">Belongs to the peptidase C1 family.</text>
</comment>
<feature type="signal peptide" evidence="8">
    <location>
        <begin position="1"/>
        <end position="27"/>
    </location>
</feature>
<evidence type="ECO:0000259" key="9">
    <source>
        <dbReference type="SMART" id="SM00645"/>
    </source>
</evidence>
<dbReference type="InterPro" id="IPR012599">
    <property type="entry name" value="Propeptide_C1A"/>
</dbReference>